<dbReference type="EMBL" id="KN823062">
    <property type="protein sequence ID" value="KIO24376.1"/>
    <property type="molecule type" value="Genomic_DNA"/>
</dbReference>
<evidence type="ECO:0000256" key="2">
    <source>
        <dbReference type="ARBA" id="ARBA00022574"/>
    </source>
</evidence>
<evidence type="ECO:0000256" key="5">
    <source>
        <dbReference type="ARBA" id="ARBA00039514"/>
    </source>
</evidence>
<dbReference type="SUPFAM" id="SSF50978">
    <property type="entry name" value="WD40 repeat-like"/>
    <property type="match status" value="1"/>
</dbReference>
<reference evidence="8" key="2">
    <citation type="submission" date="2015-01" db="EMBL/GenBank/DDBJ databases">
        <title>Evolutionary Origins and Diversification of the Mycorrhizal Mutualists.</title>
        <authorList>
            <consortium name="DOE Joint Genome Institute"/>
            <consortium name="Mycorrhizal Genomics Consortium"/>
            <person name="Kohler A."/>
            <person name="Kuo A."/>
            <person name="Nagy L.G."/>
            <person name="Floudas D."/>
            <person name="Copeland A."/>
            <person name="Barry K.W."/>
            <person name="Cichocki N."/>
            <person name="Veneault-Fourrey C."/>
            <person name="LaButti K."/>
            <person name="Lindquist E.A."/>
            <person name="Lipzen A."/>
            <person name="Lundell T."/>
            <person name="Morin E."/>
            <person name="Murat C."/>
            <person name="Riley R."/>
            <person name="Ohm R."/>
            <person name="Sun H."/>
            <person name="Tunlid A."/>
            <person name="Henrissat B."/>
            <person name="Grigoriev I.V."/>
            <person name="Hibbett D.S."/>
            <person name="Martin F."/>
        </authorList>
    </citation>
    <scope>NUCLEOTIDE SEQUENCE [LARGE SCALE GENOMIC DNA]</scope>
    <source>
        <strain evidence="8">MUT 4182</strain>
    </source>
</reference>
<evidence type="ECO:0000313" key="8">
    <source>
        <dbReference type="Proteomes" id="UP000054248"/>
    </source>
</evidence>
<keyword evidence="2 6" id="KW-0853">WD repeat</keyword>
<dbReference type="HOGENOM" id="CLU_035848_0_0_1"/>
<protein>
    <recommendedName>
        <fullName evidence="4">WD repeat-containing protein JIP5</fullName>
    </recommendedName>
    <alternativeName>
        <fullName evidence="5">WD repeat-containing protein jip5</fullName>
    </alternativeName>
</protein>
<dbReference type="PANTHER" id="PTHR44019:SF20">
    <property type="entry name" value="WD REPEAT-CONTAINING PROTEIN 55"/>
    <property type="match status" value="1"/>
</dbReference>
<feature type="non-terminal residue" evidence="7">
    <location>
        <position position="259"/>
    </location>
</feature>
<dbReference type="SMART" id="SM00320">
    <property type="entry name" value="WD40"/>
    <property type="match status" value="5"/>
</dbReference>
<dbReference type="OrthoDB" id="2288928at2759"/>
<name>A0A0C3QEP0_9AGAM</name>
<dbReference type="Pfam" id="PF24796">
    <property type="entry name" value="WDR55"/>
    <property type="match status" value="1"/>
</dbReference>
<evidence type="ECO:0000256" key="1">
    <source>
        <dbReference type="ARBA" id="ARBA00007625"/>
    </source>
</evidence>
<gene>
    <name evidence="7" type="ORF">M407DRAFT_38740</name>
</gene>
<dbReference type="STRING" id="1051891.A0A0C3QEP0"/>
<feature type="repeat" description="WD" evidence="6">
    <location>
        <begin position="91"/>
        <end position="131"/>
    </location>
</feature>
<dbReference type="PANTHER" id="PTHR44019">
    <property type="entry name" value="WD REPEAT-CONTAINING PROTEIN 55"/>
    <property type="match status" value="1"/>
</dbReference>
<comment type="similarity">
    <text evidence="1">Belongs to the WD repeat WDR55 family.</text>
</comment>
<dbReference type="Proteomes" id="UP000054248">
    <property type="component" value="Unassembled WGS sequence"/>
</dbReference>
<accession>A0A0C3QEP0</accession>
<dbReference type="Gene3D" id="2.130.10.10">
    <property type="entry name" value="YVTN repeat-like/Quinoprotein amine dehydrogenase"/>
    <property type="match status" value="2"/>
</dbReference>
<dbReference type="InterPro" id="IPR036322">
    <property type="entry name" value="WD40_repeat_dom_sf"/>
</dbReference>
<dbReference type="AlphaFoldDB" id="A0A0C3QEP0"/>
<evidence type="ECO:0000256" key="6">
    <source>
        <dbReference type="PROSITE-ProRule" id="PRU00221"/>
    </source>
</evidence>
<dbReference type="InterPro" id="IPR001680">
    <property type="entry name" value="WD40_rpt"/>
</dbReference>
<dbReference type="InterPro" id="IPR015943">
    <property type="entry name" value="WD40/YVTN_repeat-like_dom_sf"/>
</dbReference>
<proteinExistence type="inferred from homology"/>
<keyword evidence="3" id="KW-0677">Repeat</keyword>
<dbReference type="InterPro" id="IPR050505">
    <property type="entry name" value="WDR55/POC1"/>
</dbReference>
<organism evidence="7 8">
    <name type="scientific">Tulasnella calospora MUT 4182</name>
    <dbReference type="NCBI Taxonomy" id="1051891"/>
    <lineage>
        <taxon>Eukaryota</taxon>
        <taxon>Fungi</taxon>
        <taxon>Dikarya</taxon>
        <taxon>Basidiomycota</taxon>
        <taxon>Agaricomycotina</taxon>
        <taxon>Agaricomycetes</taxon>
        <taxon>Cantharellales</taxon>
        <taxon>Tulasnellaceae</taxon>
        <taxon>Tulasnella</taxon>
    </lineage>
</organism>
<dbReference type="PROSITE" id="PS50082">
    <property type="entry name" value="WD_REPEATS_2"/>
    <property type="match status" value="1"/>
</dbReference>
<evidence type="ECO:0000313" key="7">
    <source>
        <dbReference type="EMBL" id="KIO24376.1"/>
    </source>
</evidence>
<sequence>MPDIPLKHQCFDLTFSPTTDQVYVGLLNGAVKGFSYDSEGNASQTFSLRPAKQSCRGVSINGDGDRLYVVSKDKGLRSIDPARGTVVEEKLGAHDSAINRVLACTPSIVATGDDDGVIKLWDPRKQKEIKSFTHHFDYISDLLFTDEKNQIVASSGDCTLSVIDIRSSRTEPFAQSDDQDDEFLSLCSIKDNTKLIVGTQLGMLSVFNRSSASAYLGPVDRMPGHPSSVDAIVALTDDVIATGSSDGLIRLVQIMPNKL</sequence>
<keyword evidence="8" id="KW-1185">Reference proteome</keyword>
<evidence type="ECO:0000256" key="3">
    <source>
        <dbReference type="ARBA" id="ARBA00022737"/>
    </source>
</evidence>
<evidence type="ECO:0000256" key="4">
    <source>
        <dbReference type="ARBA" id="ARBA00039238"/>
    </source>
</evidence>
<reference evidence="7 8" key="1">
    <citation type="submission" date="2014-04" db="EMBL/GenBank/DDBJ databases">
        <authorList>
            <consortium name="DOE Joint Genome Institute"/>
            <person name="Kuo A."/>
            <person name="Girlanda M."/>
            <person name="Perotto S."/>
            <person name="Kohler A."/>
            <person name="Nagy L.G."/>
            <person name="Floudas D."/>
            <person name="Copeland A."/>
            <person name="Barry K.W."/>
            <person name="Cichocki N."/>
            <person name="Veneault-Fourrey C."/>
            <person name="LaButti K."/>
            <person name="Lindquist E.A."/>
            <person name="Lipzen A."/>
            <person name="Lundell T."/>
            <person name="Morin E."/>
            <person name="Murat C."/>
            <person name="Sun H."/>
            <person name="Tunlid A."/>
            <person name="Henrissat B."/>
            <person name="Grigoriev I.V."/>
            <person name="Hibbett D.S."/>
            <person name="Martin F."/>
            <person name="Nordberg H.P."/>
            <person name="Cantor M.N."/>
            <person name="Hua S.X."/>
        </authorList>
    </citation>
    <scope>NUCLEOTIDE SEQUENCE [LARGE SCALE GENOMIC DNA]</scope>
    <source>
        <strain evidence="7 8">MUT 4182</strain>
    </source>
</reference>